<dbReference type="AlphaFoldDB" id="A0A345C2H2"/>
<gene>
    <name evidence="2" type="ORF">DT065_16380</name>
</gene>
<keyword evidence="1" id="KW-0812">Transmembrane</keyword>
<sequence>MDVMLRSPGFLGFVYVAIGTLFVLFAIMQVQLEGWGFLPLFFLAVAALDYVIAWNFIKKTGNATNNK</sequence>
<proteinExistence type="predicted"/>
<dbReference type="Proteomes" id="UP000252100">
    <property type="component" value="Chromosome"/>
</dbReference>
<accession>A0A345C2H2</accession>
<dbReference type="EMBL" id="CP031092">
    <property type="protein sequence ID" value="AXF57403.1"/>
    <property type="molecule type" value="Genomic_DNA"/>
</dbReference>
<dbReference type="InterPro" id="IPR025426">
    <property type="entry name" value="DUF4305"/>
</dbReference>
<protein>
    <submittedName>
        <fullName evidence="2">DUF4305 domain-containing protein</fullName>
    </submittedName>
</protein>
<reference evidence="2 3" key="1">
    <citation type="journal article" date="2018" name="J. Microbiol.">
        <title>Salicibibacter kimchii gen. nov., sp. nov., a moderately halophilic and alkalitolerant bacterium in the family Bacillaceae, isolated from kimchi.</title>
        <authorList>
            <person name="Jang J.Y."/>
            <person name="Oh Y.J."/>
            <person name="Lim S.K."/>
            <person name="Park H.K."/>
            <person name="Lee C."/>
            <person name="Kim J.Y."/>
            <person name="Lee M.A."/>
            <person name="Choi H.J."/>
        </authorList>
    </citation>
    <scope>NUCLEOTIDE SEQUENCE [LARGE SCALE GENOMIC DNA]</scope>
    <source>
        <strain evidence="2 3">NKC1-1</strain>
    </source>
</reference>
<dbReference type="Pfam" id="PF14146">
    <property type="entry name" value="DUF4305"/>
    <property type="match status" value="1"/>
</dbReference>
<feature type="transmembrane region" description="Helical" evidence="1">
    <location>
        <begin position="12"/>
        <end position="30"/>
    </location>
</feature>
<name>A0A345C2H2_9BACI</name>
<evidence type="ECO:0000313" key="2">
    <source>
        <dbReference type="EMBL" id="AXF57403.1"/>
    </source>
</evidence>
<evidence type="ECO:0000256" key="1">
    <source>
        <dbReference type="SAM" id="Phobius"/>
    </source>
</evidence>
<dbReference type="KEGG" id="rue:DT065_16380"/>
<keyword evidence="3" id="KW-1185">Reference proteome</keyword>
<organism evidence="2 3">
    <name type="scientific">Salicibibacter kimchii</name>
    <dbReference type="NCBI Taxonomy" id="2099786"/>
    <lineage>
        <taxon>Bacteria</taxon>
        <taxon>Bacillati</taxon>
        <taxon>Bacillota</taxon>
        <taxon>Bacilli</taxon>
        <taxon>Bacillales</taxon>
        <taxon>Bacillaceae</taxon>
        <taxon>Salicibibacter</taxon>
    </lineage>
</organism>
<keyword evidence="1" id="KW-0472">Membrane</keyword>
<feature type="transmembrane region" description="Helical" evidence="1">
    <location>
        <begin position="36"/>
        <end position="57"/>
    </location>
</feature>
<evidence type="ECO:0000313" key="3">
    <source>
        <dbReference type="Proteomes" id="UP000252100"/>
    </source>
</evidence>
<keyword evidence="1" id="KW-1133">Transmembrane helix</keyword>